<reference evidence="1 2" key="1">
    <citation type="journal article" date="2014" name="Int. J. Syst. Evol. Microbiol.">
        <title>Nocardioides zeae sp. nov., isolated from the stem of Zea mays.</title>
        <authorList>
            <person name="Glaeser S.P."/>
            <person name="McInroy J.A."/>
            <person name="Busse H.J."/>
            <person name="Kampfer P."/>
        </authorList>
    </citation>
    <scope>NUCLEOTIDE SEQUENCE [LARGE SCALE GENOMIC DNA]</scope>
    <source>
        <strain evidence="1 2">JCM 30728</strain>
    </source>
</reference>
<evidence type="ECO:0000313" key="1">
    <source>
        <dbReference type="EMBL" id="NEN80245.1"/>
    </source>
</evidence>
<proteinExistence type="predicted"/>
<keyword evidence="2" id="KW-1185">Reference proteome</keyword>
<accession>A0A6P0HSW3</accession>
<organism evidence="1 2">
    <name type="scientific">Nocardioides zeae</name>
    <dbReference type="NCBI Taxonomy" id="1457234"/>
    <lineage>
        <taxon>Bacteria</taxon>
        <taxon>Bacillati</taxon>
        <taxon>Actinomycetota</taxon>
        <taxon>Actinomycetes</taxon>
        <taxon>Propionibacteriales</taxon>
        <taxon>Nocardioidaceae</taxon>
        <taxon>Nocardioides</taxon>
    </lineage>
</organism>
<name>A0A6P0HSW3_9ACTN</name>
<dbReference type="AlphaFoldDB" id="A0A6P0HSW3"/>
<evidence type="ECO:0000313" key="2">
    <source>
        <dbReference type="Proteomes" id="UP000468687"/>
    </source>
</evidence>
<gene>
    <name evidence="1" type="ORF">G3T38_18465</name>
</gene>
<evidence type="ECO:0008006" key="3">
    <source>
        <dbReference type="Google" id="ProtNLM"/>
    </source>
</evidence>
<dbReference type="RefSeq" id="WP_163774029.1">
    <property type="nucleotide sequence ID" value="NZ_JAAGXA010000017.1"/>
</dbReference>
<dbReference type="EMBL" id="JAAGXA010000017">
    <property type="protein sequence ID" value="NEN80245.1"/>
    <property type="molecule type" value="Genomic_DNA"/>
</dbReference>
<protein>
    <recommendedName>
        <fullName evidence="3">DUF2384 domain-containing protein</fullName>
    </recommendedName>
</protein>
<sequence>MHGRVRRLGDDGGTGERLAAWLEEIGLADQLGPAGLPSFRRGADGAAYWTEPGTGEPLTPERLTELDAVLHQQGDEPAHAVPVALVQLRRKAAVRAGLLASAWHTYASLAELRGRSENATRFAVHKAAERGGLLVVVHDDGRTMVPAFQLDEAGDVRTELGAVLEPLLAARMDPWQVWAWLTQPAALLGGQVPHEAARDPEEVRLVQHAAVRLAERARASA</sequence>
<dbReference type="Proteomes" id="UP000468687">
    <property type="component" value="Unassembled WGS sequence"/>
</dbReference>
<comment type="caution">
    <text evidence="1">The sequence shown here is derived from an EMBL/GenBank/DDBJ whole genome shotgun (WGS) entry which is preliminary data.</text>
</comment>